<feature type="domain" description="NAD-glutamate dehydrogenase N-terminal ACT1" evidence="4">
    <location>
        <begin position="35"/>
        <end position="173"/>
    </location>
</feature>
<dbReference type="InterPro" id="IPR049064">
    <property type="entry name" value="NAD_Glu_DH_ACT3"/>
</dbReference>
<evidence type="ECO:0000259" key="3">
    <source>
        <dbReference type="Pfam" id="PF21074"/>
    </source>
</evidence>
<protein>
    <submittedName>
        <fullName evidence="7">NAD-glutamate dehydrogenase</fullName>
    </submittedName>
</protein>
<feature type="domain" description="NAD-specific glutamate dehydrogenase C-terminal" evidence="3">
    <location>
        <begin position="1266"/>
        <end position="1600"/>
    </location>
</feature>
<dbReference type="Proteomes" id="UP001500604">
    <property type="component" value="Unassembled WGS sequence"/>
</dbReference>
<dbReference type="Pfam" id="PF21074">
    <property type="entry name" value="GDH_C"/>
    <property type="match status" value="1"/>
</dbReference>
<dbReference type="InterPro" id="IPR049059">
    <property type="entry name" value="NAD_Glu_DH_HM1"/>
</dbReference>
<dbReference type="Pfam" id="PF21079">
    <property type="entry name" value="GDH_HM2"/>
    <property type="match status" value="1"/>
</dbReference>
<evidence type="ECO:0000256" key="1">
    <source>
        <dbReference type="ARBA" id="ARBA00023002"/>
    </source>
</evidence>
<dbReference type="InterPro" id="IPR049056">
    <property type="entry name" value="NAD_Glu_DH_HM3"/>
</dbReference>
<comment type="caution">
    <text evidence="7">The sequence shown here is derived from an EMBL/GenBank/DDBJ whole genome shotgun (WGS) entry which is preliminary data.</text>
</comment>
<dbReference type="InterPro" id="IPR049062">
    <property type="entry name" value="NAD_Glu_DH_ACT2"/>
</dbReference>
<evidence type="ECO:0000259" key="4">
    <source>
        <dbReference type="Pfam" id="PF21075"/>
    </source>
</evidence>
<evidence type="ECO:0000259" key="5">
    <source>
        <dbReference type="Pfam" id="PF21076"/>
    </source>
</evidence>
<dbReference type="Pfam" id="PF21076">
    <property type="entry name" value="GDH_ACT2"/>
    <property type="match status" value="1"/>
</dbReference>
<accession>A0ABP8V635</accession>
<dbReference type="InterPro" id="IPR024727">
    <property type="entry name" value="NAD_Glu_DH_N_ACT1"/>
</dbReference>
<dbReference type="InterPro" id="IPR036291">
    <property type="entry name" value="NAD(P)-bd_dom_sf"/>
</dbReference>
<feature type="domain" description="NAD-glutamate dehydrogenase ACT3" evidence="6">
    <location>
        <begin position="551"/>
        <end position="623"/>
    </location>
</feature>
<dbReference type="PIRSF" id="PIRSF036761">
    <property type="entry name" value="GDH_Mll4104"/>
    <property type="match status" value="1"/>
</dbReference>
<dbReference type="Pfam" id="PF21078">
    <property type="entry name" value="GDH_HM3"/>
    <property type="match status" value="1"/>
</dbReference>
<feature type="domain" description="NAD-glutamate dehydrogenase ACT2" evidence="5">
    <location>
        <begin position="405"/>
        <end position="494"/>
    </location>
</feature>
<dbReference type="InterPro" id="IPR007780">
    <property type="entry name" value="NAD_Glu_DH_bac"/>
</dbReference>
<dbReference type="InterPro" id="IPR028971">
    <property type="entry name" value="NAD-GDH_cat"/>
</dbReference>
<sequence length="1606" mass="180421">MNTFIDLRKFSSDQAKLWVRERMPSDDIGQALRLADIYYRHARSTEPVDGGADEMYGAFLCLWQFIQQRPAGQSLVRAYNPTPEEHQWHSTHSVIEILSGDMPFLVSSMIMELDRQELHIHGLTHPVINVVRDKQGKLQSVHDHDETIKGSHPEALIRIEIERQPDEASLQQVVTMIRQVLADVHRVIDDWPRMQATLDEAIDYCASHTQPVAADELEETLAFLRWLKEDNFLFIGYRYYELAQDGCQAKLCIRDDSGLGTFRKEVSDSPKEIPLPESLVEKLQEPELLVITKSTTRSTIQRPAHLDYLGIKHFDEKGNVVGEWRFFGLFSSKAYSAPLEQVPLLRVKVQKLLDSADVPVNSHAGRALRHIVNQYPRDELLQAGFDNLHEIIMGVLECQERRELRVFIRPDSYGRFINAMVYVPRDRFNTEFRLKLQQILLQELDGHSIDFSVQLSENPLAQVQFTVHCQDANDKAVDVLQLETLMTDAMMVWQDHLQKALVDSAGEAQGSHLARRYVNAFPAAYREDNHPRQAVADIERLEGLENGHSLHTLLYHPVNDFDRLHFRVLGQGDMLALSDVLPILEHMGVRTLSARPYSVSPRDGERAWVLDFAIAACNGLDMDDNGVRNQFQETFVNTWKGTVENDGFNALVISAGLGCRQIVLLRALAKYLLQLQVPFSQKSMEQALNGNPAITRILVKLFETRFDPAFSKKREKAIEQLLTQLDTELDAVSNLDEDRILRHYLSVIQAMLRTNYYQRTTEGGYKPCLSFKVSPEQIPAAPLPRPKFEIFVYSPRVEGVHMRGGKVARGGLRWSDRREDFRTEVLGLVKAQLVKNAVIVPVGAKGGFIPKQLPSDGGREALMAEGIASYRVFISGLLDITDNLVQGDVVPPQDVVRHDEDDPYLVVAADKGTATFSDIANDMSARYDFWLGDAFASGGSQGYDHKKMGITARGAWESVKRLFRERGVDTQQEDFTVVGVGDMAGDVFGNGMLLSEHIRLVAAFNHMHIFIDPQPDAETSFVERQRLFNLPRSSWEDYDKSLISKGGGIFSRQAKSISLTPEMRKALGIEGKVRSMTPSDLIRAILMAPVDLLWNGGIGTYVKASTETHLQVGDRANDSVRIDAPELRAAVVGEGGNLGITQRARIEIARNGGLITTDAVDNSGGVDSSDHEVNIKILLNQVVADGDMTVKQRNTLLASMTDEVAGLVLRHNFLQSQRLSLSTHQSAALFNDHRYLLRTLEEEGRLNRQLECLPSDQEIKERAKAGEGLSRPEISVLLSYSKLKLFDNLVEAQVDQDASLAKELPRYFPTALRKPFVDCLDQHPLKTEILATHIANMLGNRMGATFVDYLQNETRCQPIDAVRAYAAVRDIFDVRSIWDQFEQLGLHVDDVVQREELTRVQRHVEKACIWMLRNHGTGLDIEALVNTYRPGVETVAADLAGFLGESDRALLAERQQALVEAGMPEDLALTCASFRYLYYVLDIVSIATRNDQSVKATATVYFGLEDRLTLNWLRNQVRGLPEGDLWQRKAKASLRDQLDRSLGENTGSIVSGEGGDPLVKLNAWLDLSAIPVNRWQRTMSDIENAGKPDLAMLSVAMQDLALLANG</sequence>
<dbReference type="EMBL" id="BAABFL010000402">
    <property type="protein sequence ID" value="GAA4650525.1"/>
    <property type="molecule type" value="Genomic_DNA"/>
</dbReference>
<proteinExistence type="predicted"/>
<dbReference type="Pfam" id="PF21077">
    <property type="entry name" value="GDH_ACT3"/>
    <property type="match status" value="1"/>
</dbReference>
<keyword evidence="1" id="KW-0560">Oxidoreductase</keyword>
<dbReference type="Pfam" id="PF05088">
    <property type="entry name" value="Bac_GDH_CD"/>
    <property type="match status" value="1"/>
</dbReference>
<dbReference type="InterPro" id="IPR046346">
    <property type="entry name" value="Aminoacid_DH-like_N_sf"/>
</dbReference>
<evidence type="ECO:0000259" key="6">
    <source>
        <dbReference type="Pfam" id="PF21077"/>
    </source>
</evidence>
<dbReference type="Gene3D" id="3.40.50.720">
    <property type="entry name" value="NAD(P)-binding Rossmann-like Domain"/>
    <property type="match status" value="1"/>
</dbReference>
<dbReference type="PANTHER" id="PTHR43403:SF1">
    <property type="entry name" value="NAD-SPECIFIC GLUTAMATE DEHYDROGENASE"/>
    <property type="match status" value="1"/>
</dbReference>
<dbReference type="PANTHER" id="PTHR43403">
    <property type="entry name" value="NAD-SPECIFIC GLUTAMATE DEHYDROGENASE"/>
    <property type="match status" value="1"/>
</dbReference>
<dbReference type="InterPro" id="IPR048381">
    <property type="entry name" value="GDH_C"/>
</dbReference>
<evidence type="ECO:0000259" key="2">
    <source>
        <dbReference type="Pfam" id="PF05088"/>
    </source>
</evidence>
<dbReference type="InterPro" id="IPR049058">
    <property type="entry name" value="NAD_Glu_DH_HM2"/>
</dbReference>
<feature type="domain" description="NAD-glutamate dehydrogenase catalytic" evidence="2">
    <location>
        <begin position="725"/>
        <end position="1221"/>
    </location>
</feature>
<name>A0ABP8V635_9GAMM</name>
<dbReference type="SUPFAM" id="SSF53223">
    <property type="entry name" value="Aminoacid dehydrogenase-like, N-terminal domain"/>
    <property type="match status" value="1"/>
</dbReference>
<dbReference type="RefSeq" id="WP_345196716.1">
    <property type="nucleotide sequence ID" value="NZ_BAABFL010000402.1"/>
</dbReference>
<dbReference type="SUPFAM" id="SSF51735">
    <property type="entry name" value="NAD(P)-binding Rossmann-fold domains"/>
    <property type="match status" value="1"/>
</dbReference>
<keyword evidence="8" id="KW-1185">Reference proteome</keyword>
<reference evidence="8" key="1">
    <citation type="journal article" date="2019" name="Int. J. Syst. Evol. Microbiol.">
        <title>The Global Catalogue of Microorganisms (GCM) 10K type strain sequencing project: providing services to taxonomists for standard genome sequencing and annotation.</title>
        <authorList>
            <consortium name="The Broad Institute Genomics Platform"/>
            <consortium name="The Broad Institute Genome Sequencing Center for Infectious Disease"/>
            <person name="Wu L."/>
            <person name="Ma J."/>
        </authorList>
    </citation>
    <scope>NUCLEOTIDE SEQUENCE [LARGE SCALE GENOMIC DNA]</scope>
    <source>
        <strain evidence="8">JCM 17805</strain>
    </source>
</reference>
<evidence type="ECO:0000313" key="8">
    <source>
        <dbReference type="Proteomes" id="UP001500604"/>
    </source>
</evidence>
<organism evidence="7 8">
    <name type="scientific">Kistimonas scapharcae</name>
    <dbReference type="NCBI Taxonomy" id="1036133"/>
    <lineage>
        <taxon>Bacteria</taxon>
        <taxon>Pseudomonadati</taxon>
        <taxon>Pseudomonadota</taxon>
        <taxon>Gammaproteobacteria</taxon>
        <taxon>Oceanospirillales</taxon>
        <taxon>Endozoicomonadaceae</taxon>
        <taxon>Kistimonas</taxon>
    </lineage>
</organism>
<dbReference type="Pfam" id="PF21075">
    <property type="entry name" value="GDH_ACT1"/>
    <property type="match status" value="1"/>
</dbReference>
<dbReference type="Pfam" id="PF21073">
    <property type="entry name" value="GDH_HM1"/>
    <property type="match status" value="1"/>
</dbReference>
<gene>
    <name evidence="7" type="ORF">GCM10023116_28080</name>
</gene>
<evidence type="ECO:0000313" key="7">
    <source>
        <dbReference type="EMBL" id="GAA4650525.1"/>
    </source>
</evidence>